<dbReference type="EMBL" id="MLJW01000122">
    <property type="protein sequence ID" value="OIQ98218.1"/>
    <property type="molecule type" value="Genomic_DNA"/>
</dbReference>
<dbReference type="GO" id="GO:0046653">
    <property type="term" value="P:tetrahydrofolate metabolic process"/>
    <property type="evidence" value="ECO:0007669"/>
    <property type="project" value="InterPro"/>
</dbReference>
<dbReference type="Gene3D" id="3.30.2270.10">
    <property type="entry name" value="Folate-binding superfamily"/>
    <property type="match status" value="1"/>
</dbReference>
<dbReference type="GO" id="GO:0008115">
    <property type="term" value="F:sarcosine oxidase activity"/>
    <property type="evidence" value="ECO:0007669"/>
    <property type="project" value="UniProtKB-EC"/>
</dbReference>
<dbReference type="InterPro" id="IPR006279">
    <property type="entry name" value="SoxD"/>
</dbReference>
<protein>
    <submittedName>
        <fullName evidence="1">Sarcosine oxidase subunit delta</fullName>
        <ecNumber evidence="1">1.5.3.1</ecNumber>
    </submittedName>
</protein>
<dbReference type="EC" id="1.5.3.1" evidence="1"/>
<keyword evidence="1" id="KW-0560">Oxidoreductase</keyword>
<organism evidence="1">
    <name type="scientific">mine drainage metagenome</name>
    <dbReference type="NCBI Taxonomy" id="410659"/>
    <lineage>
        <taxon>unclassified sequences</taxon>
        <taxon>metagenomes</taxon>
        <taxon>ecological metagenomes</taxon>
    </lineage>
</organism>
<dbReference type="Pfam" id="PF04267">
    <property type="entry name" value="SoxD"/>
    <property type="match status" value="1"/>
</dbReference>
<reference evidence="1" key="1">
    <citation type="submission" date="2016-10" db="EMBL/GenBank/DDBJ databases">
        <title>Sequence of Gallionella enrichment culture.</title>
        <authorList>
            <person name="Poehlein A."/>
            <person name="Muehling M."/>
            <person name="Daniel R."/>
        </authorList>
    </citation>
    <scope>NUCLEOTIDE SEQUENCE</scope>
</reference>
<dbReference type="AlphaFoldDB" id="A0A1J5RRG5"/>
<gene>
    <name evidence="1" type="primary">soxD_1</name>
    <name evidence="1" type="ORF">GALL_198120</name>
</gene>
<accession>A0A1J5RRG5</accession>
<comment type="caution">
    <text evidence="1">The sequence shown here is derived from an EMBL/GenBank/DDBJ whole genome shotgun (WGS) entry which is preliminary data.</text>
</comment>
<dbReference type="InterPro" id="IPR038561">
    <property type="entry name" value="SoxD_sf"/>
</dbReference>
<name>A0A1J5RRG5_9ZZZZ</name>
<proteinExistence type="predicted"/>
<evidence type="ECO:0000313" key="1">
    <source>
        <dbReference type="EMBL" id="OIQ98218.1"/>
    </source>
</evidence>
<sequence>MKIMTCPLNGPRPVSEFFYWGEMRPMPEPSTCSDDAWADYVFNRNGAPGVKREWWCHTPSNTWFIAERDTEKDVVLHTYFYEVEER</sequence>